<keyword evidence="6" id="KW-0152">Cholesterol biosynthesis</keyword>
<keyword evidence="8" id="KW-0752">Steroid biosynthesis</keyword>
<dbReference type="Proteomes" id="UP000695022">
    <property type="component" value="Unplaced"/>
</dbReference>
<evidence type="ECO:0000256" key="5">
    <source>
        <dbReference type="ARBA" id="ARBA00022692"/>
    </source>
</evidence>
<protein>
    <recommendedName>
        <fullName evidence="16">7-dehydrocholesterol reductase</fullName>
        <ecNumber evidence="16">1.3.1.21</ecNumber>
    </recommendedName>
    <alternativeName>
        <fullName evidence="17">Sterol Delta(7)-reductase</fullName>
    </alternativeName>
</protein>
<evidence type="ECO:0000313" key="22">
    <source>
        <dbReference type="RefSeq" id="XP_014670423.1"/>
    </source>
</evidence>
<keyword evidence="10" id="KW-0560">Oxidoreductase</keyword>
<keyword evidence="9 20" id="KW-1133">Transmembrane helix</keyword>
<dbReference type="RefSeq" id="XP_014670423.1">
    <property type="nucleotide sequence ID" value="XM_014814937.1"/>
</dbReference>
<keyword evidence="15" id="KW-0753">Steroid metabolism</keyword>
<evidence type="ECO:0000313" key="21">
    <source>
        <dbReference type="Proteomes" id="UP000695022"/>
    </source>
</evidence>
<reference evidence="22" key="1">
    <citation type="submission" date="2025-08" db="UniProtKB">
        <authorList>
            <consortium name="RefSeq"/>
        </authorList>
    </citation>
    <scope>IDENTIFICATION</scope>
</reference>
<keyword evidence="7" id="KW-0521">NADP</keyword>
<organism evidence="21 22">
    <name type="scientific">Priapulus caudatus</name>
    <name type="common">Priapulid worm</name>
    <dbReference type="NCBI Taxonomy" id="37621"/>
    <lineage>
        <taxon>Eukaryota</taxon>
        <taxon>Metazoa</taxon>
        <taxon>Ecdysozoa</taxon>
        <taxon>Scalidophora</taxon>
        <taxon>Priapulida</taxon>
        <taxon>Priapulimorpha</taxon>
        <taxon>Priapulimorphida</taxon>
        <taxon>Priapulidae</taxon>
        <taxon>Priapulus</taxon>
    </lineage>
</organism>
<comment type="similarity">
    <text evidence="2">Belongs to the ERG4/ERG24 family.</text>
</comment>
<evidence type="ECO:0000256" key="6">
    <source>
        <dbReference type="ARBA" id="ARBA00022778"/>
    </source>
</evidence>
<evidence type="ECO:0000256" key="15">
    <source>
        <dbReference type="ARBA" id="ARBA00023221"/>
    </source>
</evidence>
<evidence type="ECO:0000256" key="14">
    <source>
        <dbReference type="ARBA" id="ARBA00023166"/>
    </source>
</evidence>
<dbReference type="Pfam" id="PF01222">
    <property type="entry name" value="ERG4_ERG24"/>
    <property type="match status" value="1"/>
</dbReference>
<feature type="transmembrane region" description="Helical" evidence="20">
    <location>
        <begin position="149"/>
        <end position="169"/>
    </location>
</feature>
<evidence type="ECO:0000256" key="3">
    <source>
        <dbReference type="ARBA" id="ARBA00022516"/>
    </source>
</evidence>
<evidence type="ECO:0000256" key="16">
    <source>
        <dbReference type="ARBA" id="ARBA00038851"/>
    </source>
</evidence>
<evidence type="ECO:0000256" key="8">
    <source>
        <dbReference type="ARBA" id="ARBA00022955"/>
    </source>
</evidence>
<keyword evidence="12" id="KW-0443">Lipid metabolism</keyword>
<comment type="subcellular location">
    <subcellularLocation>
        <location evidence="1">Membrane</location>
        <topology evidence="1">Multi-pass membrane protein</topology>
    </subcellularLocation>
</comment>
<feature type="transmembrane region" description="Helical" evidence="20">
    <location>
        <begin position="33"/>
        <end position="52"/>
    </location>
</feature>
<feature type="transmembrane region" description="Helical" evidence="20">
    <location>
        <begin position="469"/>
        <end position="488"/>
    </location>
</feature>
<evidence type="ECO:0000256" key="17">
    <source>
        <dbReference type="ARBA" id="ARBA00042688"/>
    </source>
</evidence>
<dbReference type="Gene3D" id="1.20.120.1630">
    <property type="match status" value="1"/>
</dbReference>
<gene>
    <name evidence="22" type="primary">LOC106811350</name>
</gene>
<comment type="catalytic activity">
    <reaction evidence="18">
        <text>cholesterol + NADP(+) = 7-dehydrocholesterol + NADPH + H(+)</text>
        <dbReference type="Rhea" id="RHEA:23984"/>
        <dbReference type="ChEBI" id="CHEBI:15378"/>
        <dbReference type="ChEBI" id="CHEBI:16113"/>
        <dbReference type="ChEBI" id="CHEBI:17759"/>
        <dbReference type="ChEBI" id="CHEBI:57783"/>
        <dbReference type="ChEBI" id="CHEBI:58349"/>
        <dbReference type="EC" id="1.3.1.21"/>
    </reaction>
    <physiologicalReaction direction="right-to-left" evidence="18">
        <dbReference type="Rhea" id="RHEA:23986"/>
    </physiologicalReaction>
</comment>
<keyword evidence="14" id="KW-1207">Sterol metabolism</keyword>
<feature type="transmembrane region" description="Helical" evidence="20">
    <location>
        <begin position="221"/>
        <end position="238"/>
    </location>
</feature>
<evidence type="ECO:0000256" key="7">
    <source>
        <dbReference type="ARBA" id="ARBA00022857"/>
    </source>
</evidence>
<dbReference type="PANTHER" id="PTHR21257:SF38">
    <property type="entry name" value="7-DEHYDROCHOLESTEROL REDUCTASE"/>
    <property type="match status" value="1"/>
</dbReference>
<keyword evidence="21" id="KW-1185">Reference proteome</keyword>
<accession>A0ABM1EE02</accession>
<name>A0ABM1EE02_PRICU</name>
<keyword evidence="13 20" id="KW-0472">Membrane</keyword>
<dbReference type="GeneID" id="106811350"/>
<comment type="catalytic activity">
    <reaction evidence="19">
        <text>7-dehydrodesmosterol + NADPH + H(+) = desmosterol + NADP(+)</text>
        <dbReference type="Rhea" id="RHEA:46740"/>
        <dbReference type="ChEBI" id="CHEBI:15378"/>
        <dbReference type="ChEBI" id="CHEBI:17737"/>
        <dbReference type="ChEBI" id="CHEBI:27910"/>
        <dbReference type="ChEBI" id="CHEBI:57783"/>
        <dbReference type="ChEBI" id="CHEBI:58349"/>
    </reaction>
    <physiologicalReaction direction="left-to-right" evidence="19">
        <dbReference type="Rhea" id="RHEA:46741"/>
    </physiologicalReaction>
</comment>
<evidence type="ECO:0000256" key="1">
    <source>
        <dbReference type="ARBA" id="ARBA00004141"/>
    </source>
</evidence>
<dbReference type="PANTHER" id="PTHR21257">
    <property type="entry name" value="DELTA(14)-STEROL REDUCTASE"/>
    <property type="match status" value="1"/>
</dbReference>
<evidence type="ECO:0000256" key="12">
    <source>
        <dbReference type="ARBA" id="ARBA00023098"/>
    </source>
</evidence>
<evidence type="ECO:0000256" key="20">
    <source>
        <dbReference type="SAM" id="Phobius"/>
    </source>
</evidence>
<evidence type="ECO:0000256" key="11">
    <source>
        <dbReference type="ARBA" id="ARBA00023011"/>
    </source>
</evidence>
<evidence type="ECO:0000256" key="2">
    <source>
        <dbReference type="ARBA" id="ARBA00005402"/>
    </source>
</evidence>
<evidence type="ECO:0000256" key="19">
    <source>
        <dbReference type="ARBA" id="ARBA00047826"/>
    </source>
</evidence>
<sequence length="518" mass="59875">MTRMHVKHVVFYQHEPTFREKFSRQFHYNIGPLLHMLLAPNICIVLLGYIYLTPAHRNNVDGLGGPAGCGGVPAYNQTLYNKTTHNQTIYNHLNDSEHYDVPAGDITGSDATRAPVTSCNVTDDVIIRLKFADLYVESWKLAGYGEWRVWLFIAVFSAWACLLQLVLGGKKYEGPQTRSGHVPVYNNCGFRYYAINTFIMAILIGFEAFEAKPFFDRLPHLAGALNIYGFAISALLYLKGTYYPSGTDYSSSRHRVFDFYWGAELYPRVLWEKVDVKLLVNSRFGIMLWQLIVWLSWKTHVETYSCNWAASVITLMQTVYIAKFFWTEDGYTKGIDMHIDRAGFLTTWTYVCLVPCFYSLTAVDMRYHAPSVHWWLALLLFIAGFLVMVMTFWVDFQRRKMRETAGNCEVCCRPPRLIVMATYPPHGGAATSSLLLASGWWAVGRHVNYFFEILTAVAWALPACFHDHWWVPFLYFAYIGVFLLHRSCRDERRCRMKYGDKWDEYCDIASWRMIPGVF</sequence>
<evidence type="ECO:0000256" key="9">
    <source>
        <dbReference type="ARBA" id="ARBA00022989"/>
    </source>
</evidence>
<keyword evidence="3" id="KW-0444">Lipid biosynthesis</keyword>
<keyword evidence="4" id="KW-0153">Cholesterol metabolism</keyword>
<feature type="transmembrane region" description="Helical" evidence="20">
    <location>
        <begin position="372"/>
        <end position="394"/>
    </location>
</feature>
<dbReference type="EC" id="1.3.1.21" evidence="16"/>
<keyword evidence="11" id="KW-0756">Sterol biosynthesis</keyword>
<feature type="transmembrane region" description="Helical" evidence="20">
    <location>
        <begin position="190"/>
        <end position="209"/>
    </location>
</feature>
<feature type="transmembrane region" description="Helical" evidence="20">
    <location>
        <begin position="338"/>
        <end position="360"/>
    </location>
</feature>
<evidence type="ECO:0000256" key="18">
    <source>
        <dbReference type="ARBA" id="ARBA00047795"/>
    </source>
</evidence>
<evidence type="ECO:0000256" key="4">
    <source>
        <dbReference type="ARBA" id="ARBA00022548"/>
    </source>
</evidence>
<evidence type="ECO:0000256" key="10">
    <source>
        <dbReference type="ARBA" id="ARBA00023002"/>
    </source>
</evidence>
<evidence type="ECO:0000256" key="13">
    <source>
        <dbReference type="ARBA" id="ARBA00023136"/>
    </source>
</evidence>
<dbReference type="InterPro" id="IPR001171">
    <property type="entry name" value="ERG24_DHCR-like"/>
</dbReference>
<proteinExistence type="inferred from homology"/>
<keyword evidence="5 20" id="KW-0812">Transmembrane</keyword>